<name>A0A4V3UNK2_9EURO</name>
<gene>
    <name evidence="2" type="ORF">EYZ11_009035</name>
</gene>
<feature type="signal peptide" evidence="1">
    <location>
        <begin position="1"/>
        <end position="15"/>
    </location>
</feature>
<dbReference type="VEuPathDB" id="FungiDB:EYZ11_009035"/>
<dbReference type="AlphaFoldDB" id="A0A4V3UNK2"/>
<comment type="caution">
    <text evidence="2">The sequence shown here is derived from an EMBL/GenBank/DDBJ whole genome shotgun (WGS) entry which is preliminary data.</text>
</comment>
<evidence type="ECO:0000313" key="2">
    <source>
        <dbReference type="EMBL" id="THC91504.1"/>
    </source>
</evidence>
<protein>
    <submittedName>
        <fullName evidence="2">Uncharacterized protein</fullName>
    </submittedName>
</protein>
<reference evidence="2 3" key="1">
    <citation type="submission" date="2019-03" db="EMBL/GenBank/DDBJ databases">
        <title>The genome sequence of a newly discovered highly antifungal drug resistant Aspergillus species, Aspergillus tanneri NIH 1004.</title>
        <authorList>
            <person name="Mounaud S."/>
            <person name="Singh I."/>
            <person name="Joardar V."/>
            <person name="Pakala S."/>
            <person name="Pakala S."/>
            <person name="Venepally P."/>
            <person name="Hoover J."/>
            <person name="Nierman W."/>
            <person name="Chung J."/>
            <person name="Losada L."/>
        </authorList>
    </citation>
    <scope>NUCLEOTIDE SEQUENCE [LARGE SCALE GENOMIC DNA]</scope>
    <source>
        <strain evidence="2 3">NIH1004</strain>
    </source>
</reference>
<evidence type="ECO:0000313" key="3">
    <source>
        <dbReference type="Proteomes" id="UP000308092"/>
    </source>
</evidence>
<evidence type="ECO:0000256" key="1">
    <source>
        <dbReference type="SAM" id="SignalP"/>
    </source>
</evidence>
<proteinExistence type="predicted"/>
<organism evidence="2 3">
    <name type="scientific">Aspergillus tanneri</name>
    <dbReference type="NCBI Taxonomy" id="1220188"/>
    <lineage>
        <taxon>Eukaryota</taxon>
        <taxon>Fungi</taxon>
        <taxon>Dikarya</taxon>
        <taxon>Ascomycota</taxon>
        <taxon>Pezizomycotina</taxon>
        <taxon>Eurotiomycetes</taxon>
        <taxon>Eurotiomycetidae</taxon>
        <taxon>Eurotiales</taxon>
        <taxon>Aspergillaceae</taxon>
        <taxon>Aspergillus</taxon>
        <taxon>Aspergillus subgen. Circumdati</taxon>
    </lineage>
</organism>
<feature type="chain" id="PRO_5020819447" evidence="1">
    <location>
        <begin position="16"/>
        <end position="118"/>
    </location>
</feature>
<keyword evidence="1" id="KW-0732">Signal</keyword>
<dbReference type="EMBL" id="SOSA01000409">
    <property type="protein sequence ID" value="THC91504.1"/>
    <property type="molecule type" value="Genomic_DNA"/>
</dbReference>
<keyword evidence="3" id="KW-1185">Reference proteome</keyword>
<sequence length="118" mass="13289">MLVTCIRFAIFYTWLQYFTVDNGIGSVGTADLSLFSLLPRHDVGRVDLGDAVEYGGFELRDPPGRRATQLYRDILRNGRKEEGLVSVIEGQDGRVERVSNDFTLGKSAVKLRRQCEGY</sequence>
<accession>A0A4V3UNK2</accession>
<dbReference type="Proteomes" id="UP000308092">
    <property type="component" value="Unassembled WGS sequence"/>
</dbReference>